<evidence type="ECO:0000259" key="8">
    <source>
        <dbReference type="PROSITE" id="PS50845"/>
    </source>
</evidence>
<evidence type="ECO:0000256" key="1">
    <source>
        <dbReference type="ARBA" id="ARBA00004477"/>
    </source>
</evidence>
<evidence type="ECO:0000256" key="7">
    <source>
        <dbReference type="SAM" id="MobiDB-lite"/>
    </source>
</evidence>
<keyword evidence="3 6" id="KW-0256">Endoplasmic reticulum</keyword>
<keyword evidence="4 6" id="KW-1133">Transmembrane helix</keyword>
<feature type="transmembrane region" description="Helical" evidence="6">
    <location>
        <begin position="129"/>
        <end position="147"/>
    </location>
</feature>
<keyword evidence="5 6" id="KW-0472">Membrane</keyword>
<dbReference type="EMBL" id="MU006093">
    <property type="protein sequence ID" value="KAF2840168.1"/>
    <property type="molecule type" value="Genomic_DNA"/>
</dbReference>
<feature type="transmembrane region" description="Helical" evidence="6">
    <location>
        <begin position="223"/>
        <end position="240"/>
    </location>
</feature>
<evidence type="ECO:0000256" key="6">
    <source>
        <dbReference type="RuleBase" id="RU363132"/>
    </source>
</evidence>
<proteinExistence type="predicted"/>
<comment type="caution">
    <text evidence="9">The sequence shown here is derived from an EMBL/GenBank/DDBJ whole genome shotgun (WGS) entry which is preliminary data.</text>
</comment>
<dbReference type="InterPro" id="IPR003388">
    <property type="entry name" value="Reticulon"/>
</dbReference>
<evidence type="ECO:0000256" key="4">
    <source>
        <dbReference type="ARBA" id="ARBA00022989"/>
    </source>
</evidence>
<keyword evidence="2 6" id="KW-0812">Transmembrane</keyword>
<evidence type="ECO:0000256" key="3">
    <source>
        <dbReference type="ARBA" id="ARBA00022824"/>
    </source>
</evidence>
<feature type="domain" description="Reticulon" evidence="8">
    <location>
        <begin position="118"/>
        <end position="315"/>
    </location>
</feature>
<feature type="region of interest" description="Disordered" evidence="7">
    <location>
        <begin position="1"/>
        <end position="34"/>
    </location>
</feature>
<feature type="transmembrane region" description="Helical" evidence="6">
    <location>
        <begin position="246"/>
        <end position="264"/>
    </location>
</feature>
<reference evidence="9" key="1">
    <citation type="journal article" date="2020" name="Stud. Mycol.">
        <title>101 Dothideomycetes genomes: a test case for predicting lifestyles and emergence of pathogens.</title>
        <authorList>
            <person name="Haridas S."/>
            <person name="Albert R."/>
            <person name="Binder M."/>
            <person name="Bloem J."/>
            <person name="Labutti K."/>
            <person name="Salamov A."/>
            <person name="Andreopoulos B."/>
            <person name="Baker S."/>
            <person name="Barry K."/>
            <person name="Bills G."/>
            <person name="Bluhm B."/>
            <person name="Cannon C."/>
            <person name="Castanera R."/>
            <person name="Culley D."/>
            <person name="Daum C."/>
            <person name="Ezra D."/>
            <person name="Gonzalez J."/>
            <person name="Henrissat B."/>
            <person name="Kuo A."/>
            <person name="Liang C."/>
            <person name="Lipzen A."/>
            <person name="Lutzoni F."/>
            <person name="Magnuson J."/>
            <person name="Mondo S."/>
            <person name="Nolan M."/>
            <person name="Ohm R."/>
            <person name="Pangilinan J."/>
            <person name="Park H.-J."/>
            <person name="Ramirez L."/>
            <person name="Alfaro M."/>
            <person name="Sun H."/>
            <person name="Tritt A."/>
            <person name="Yoshinaga Y."/>
            <person name="Zwiers L.-H."/>
            <person name="Turgeon B."/>
            <person name="Goodwin S."/>
            <person name="Spatafora J."/>
            <person name="Crous P."/>
            <person name="Grigoriev I."/>
        </authorList>
    </citation>
    <scope>NUCLEOTIDE SEQUENCE</scope>
    <source>
        <strain evidence="9">CBS 101060</strain>
    </source>
</reference>
<accession>A0A9P4SEJ6</accession>
<keyword evidence="10" id="KW-1185">Reference proteome</keyword>
<feature type="transmembrane region" description="Helical" evidence="6">
    <location>
        <begin position="153"/>
        <end position="176"/>
    </location>
</feature>
<comment type="subcellular location">
    <subcellularLocation>
        <location evidence="1 6">Endoplasmic reticulum membrane</location>
        <topology evidence="1 6">Multi-pass membrane protein</topology>
    </subcellularLocation>
</comment>
<organism evidence="9 10">
    <name type="scientific">Patellaria atrata CBS 101060</name>
    <dbReference type="NCBI Taxonomy" id="1346257"/>
    <lineage>
        <taxon>Eukaryota</taxon>
        <taxon>Fungi</taxon>
        <taxon>Dikarya</taxon>
        <taxon>Ascomycota</taxon>
        <taxon>Pezizomycotina</taxon>
        <taxon>Dothideomycetes</taxon>
        <taxon>Dothideomycetes incertae sedis</taxon>
        <taxon>Patellariales</taxon>
        <taxon>Patellariaceae</taxon>
        <taxon>Patellaria</taxon>
    </lineage>
</organism>
<dbReference type="Proteomes" id="UP000799429">
    <property type="component" value="Unassembled WGS sequence"/>
</dbReference>
<dbReference type="PROSITE" id="PS50845">
    <property type="entry name" value="RETICULON"/>
    <property type="match status" value="1"/>
</dbReference>
<evidence type="ECO:0000313" key="9">
    <source>
        <dbReference type="EMBL" id="KAF2840168.1"/>
    </source>
</evidence>
<dbReference type="OrthoDB" id="567788at2759"/>
<evidence type="ECO:0000256" key="5">
    <source>
        <dbReference type="ARBA" id="ARBA00023136"/>
    </source>
</evidence>
<evidence type="ECO:0000256" key="2">
    <source>
        <dbReference type="ARBA" id="ARBA00022692"/>
    </source>
</evidence>
<feature type="compositionally biased region" description="Polar residues" evidence="7">
    <location>
        <begin position="18"/>
        <end position="34"/>
    </location>
</feature>
<protein>
    <recommendedName>
        <fullName evidence="6">Reticulon-like protein</fullName>
    </recommendedName>
</protein>
<dbReference type="Pfam" id="PF02453">
    <property type="entry name" value="Reticulon"/>
    <property type="match status" value="1"/>
</dbReference>
<dbReference type="AlphaFoldDB" id="A0A9P4SEJ6"/>
<name>A0A9P4SEJ6_9PEZI</name>
<feature type="region of interest" description="Disordered" evidence="7">
    <location>
        <begin position="321"/>
        <end position="358"/>
    </location>
</feature>
<gene>
    <name evidence="9" type="ORF">M501DRAFT_1015243</name>
</gene>
<dbReference type="GO" id="GO:0005789">
    <property type="term" value="C:endoplasmic reticulum membrane"/>
    <property type="evidence" value="ECO:0007669"/>
    <property type="project" value="UniProtKB-SubCell"/>
</dbReference>
<sequence>MSSDIPHIETPAFDHSSLDPTTSTEQNDGYLNGTLNQENLNKAKQTVLSSAQQATETIKNHPATQNVMDAVNNAPVAQVAKEQSQITSNEFRDLMDSRTIPDAPAATGQPLTHYHSMFYRLLSWKNPRATSISFVASILFIFAARYLPILRWFFRISYLVFGITAAAELAGSLAFGKGLTTQIRPKKYFTIPKESLERFLDDFEQLINFFVIEFQRVVFAENVYVTGAAFFGAFLSYYLIKVVPLWGLSLIGTSIVYLGPLIYIKNKDVIDAQLEQGRTIVGQQATQIKDLAAQHTSNASATLKSYTHEYTNKASEYIGNARGRSASPEVNTKDFPIAPKSDPVSEKRTAEEPLITTS</sequence>
<evidence type="ECO:0000313" key="10">
    <source>
        <dbReference type="Proteomes" id="UP000799429"/>
    </source>
</evidence>